<dbReference type="AlphaFoldDB" id="A0A7G9S2Y7"/>
<gene>
    <name evidence="7" type="ORF">H9L06_07930</name>
</gene>
<dbReference type="Pfam" id="PF17862">
    <property type="entry name" value="AAA_lid_3"/>
    <property type="match status" value="1"/>
</dbReference>
<dbReference type="InterPro" id="IPR003593">
    <property type="entry name" value="AAA+_ATPase"/>
</dbReference>
<dbReference type="KEGG" id="ldn:H9L06_07930"/>
<keyword evidence="2 4" id="KW-0067">ATP-binding</keyword>
<dbReference type="PANTHER" id="PTHR23077:SF171">
    <property type="entry name" value="NUCLEAR VALOSIN-CONTAINING PROTEIN-LIKE"/>
    <property type="match status" value="1"/>
</dbReference>
<dbReference type="FunFam" id="3.40.50.300:FF:001025">
    <property type="entry name" value="ATPase family, AAA domain-containing 2B"/>
    <property type="match status" value="1"/>
</dbReference>
<dbReference type="SMART" id="SM00382">
    <property type="entry name" value="AAA"/>
    <property type="match status" value="1"/>
</dbReference>
<proteinExistence type="inferred from homology"/>
<reference evidence="7 8" key="1">
    <citation type="submission" date="2020-08" db="EMBL/GenBank/DDBJ databases">
        <title>Genome sequence of Leucobacter denitrificans KACC 14055T.</title>
        <authorList>
            <person name="Hyun D.-W."/>
            <person name="Bae J.-W."/>
        </authorList>
    </citation>
    <scope>NUCLEOTIDE SEQUENCE [LARGE SCALE GENOMIC DNA]</scope>
    <source>
        <strain evidence="7 8">KACC 14055</strain>
    </source>
</reference>
<dbReference type="InterPro" id="IPR050168">
    <property type="entry name" value="AAA_ATPase_domain"/>
</dbReference>
<evidence type="ECO:0000256" key="1">
    <source>
        <dbReference type="ARBA" id="ARBA00022741"/>
    </source>
</evidence>
<evidence type="ECO:0000313" key="8">
    <source>
        <dbReference type="Proteomes" id="UP000515934"/>
    </source>
</evidence>
<feature type="region of interest" description="Disordered" evidence="5">
    <location>
        <begin position="64"/>
        <end position="107"/>
    </location>
</feature>
<name>A0A7G9S2Y7_9MICO</name>
<keyword evidence="8" id="KW-1185">Reference proteome</keyword>
<evidence type="ECO:0000259" key="6">
    <source>
        <dbReference type="SMART" id="SM00382"/>
    </source>
</evidence>
<dbReference type="Gene3D" id="3.40.50.300">
    <property type="entry name" value="P-loop containing nucleotide triphosphate hydrolases"/>
    <property type="match status" value="1"/>
</dbReference>
<dbReference type="InterPro" id="IPR003960">
    <property type="entry name" value="ATPase_AAA_CS"/>
</dbReference>
<evidence type="ECO:0000256" key="2">
    <source>
        <dbReference type="ARBA" id="ARBA00022840"/>
    </source>
</evidence>
<dbReference type="PANTHER" id="PTHR23077">
    <property type="entry name" value="AAA-FAMILY ATPASE"/>
    <property type="match status" value="1"/>
</dbReference>
<keyword evidence="1 4" id="KW-0547">Nucleotide-binding</keyword>
<sequence>MSDPLLNSLAAAVASSPEDVELRALYADRLARAGRTDDAVGQAMVVLARSPEHAGAQAVLDRITGRDESSSASAPVYSTESPPKPIGYQPHGQGDGPIYAPGEEPPSSVDWKRLEAEVGSTIKPPFIVHDAEETDEGVKLTLSEADDDSVPGLVTQEALKLSDVGGLDAVKKRIYETYLDPIAHPEIAKAFKPQLGGGLLLYGPPGCGKTYLARAIAGELGASFISVTLADVLSKWLGESEGNIHKTFEEARQKAPAVLFLDEIDAVGGKRSNSGGSQSFRNLVNQLLMEMDGIGSDNDGLFVLAATNMPWDVDPALLRPGRFDRVVLVSPPDEPARETILKLHLGKRPVEGIEITKLVKVTEGFSGADLKHLCDTAADKALAASIKRGEVMPITMRELNEALKEVKSSIGPWLDSARNVANYANNDGRYDDLVDLLKRLKRL</sequence>
<accession>A0A7G9S2Y7</accession>
<protein>
    <submittedName>
        <fullName evidence="7">AAA family ATPase</fullName>
    </submittedName>
</protein>
<dbReference type="Pfam" id="PF00004">
    <property type="entry name" value="AAA"/>
    <property type="match status" value="1"/>
</dbReference>
<evidence type="ECO:0000256" key="5">
    <source>
        <dbReference type="SAM" id="MobiDB-lite"/>
    </source>
</evidence>
<dbReference type="InterPro" id="IPR003959">
    <property type="entry name" value="ATPase_AAA_core"/>
</dbReference>
<dbReference type="Gene3D" id="1.10.8.60">
    <property type="match status" value="1"/>
</dbReference>
<dbReference type="GO" id="GO:0016887">
    <property type="term" value="F:ATP hydrolysis activity"/>
    <property type="evidence" value="ECO:0007669"/>
    <property type="project" value="InterPro"/>
</dbReference>
<keyword evidence="3" id="KW-0175">Coiled coil</keyword>
<evidence type="ECO:0000256" key="4">
    <source>
        <dbReference type="RuleBase" id="RU003651"/>
    </source>
</evidence>
<dbReference type="EMBL" id="CP060716">
    <property type="protein sequence ID" value="QNN62212.1"/>
    <property type="molecule type" value="Genomic_DNA"/>
</dbReference>
<dbReference type="InterPro" id="IPR041569">
    <property type="entry name" value="AAA_lid_3"/>
</dbReference>
<dbReference type="SUPFAM" id="SSF52540">
    <property type="entry name" value="P-loop containing nucleoside triphosphate hydrolases"/>
    <property type="match status" value="1"/>
</dbReference>
<dbReference type="PROSITE" id="PS00674">
    <property type="entry name" value="AAA"/>
    <property type="match status" value="1"/>
</dbReference>
<organism evidence="7 8">
    <name type="scientific">Leucobacter denitrificans</name>
    <dbReference type="NCBI Taxonomy" id="683042"/>
    <lineage>
        <taxon>Bacteria</taxon>
        <taxon>Bacillati</taxon>
        <taxon>Actinomycetota</taxon>
        <taxon>Actinomycetes</taxon>
        <taxon>Micrococcales</taxon>
        <taxon>Microbacteriaceae</taxon>
        <taxon>Leucobacter</taxon>
    </lineage>
</organism>
<evidence type="ECO:0000256" key="3">
    <source>
        <dbReference type="ARBA" id="ARBA00023054"/>
    </source>
</evidence>
<evidence type="ECO:0000313" key="7">
    <source>
        <dbReference type="EMBL" id="QNN62212.1"/>
    </source>
</evidence>
<dbReference type="GO" id="GO:0005524">
    <property type="term" value="F:ATP binding"/>
    <property type="evidence" value="ECO:0007669"/>
    <property type="project" value="UniProtKB-KW"/>
</dbReference>
<dbReference type="RefSeq" id="WP_187554683.1">
    <property type="nucleotide sequence ID" value="NZ_CP060716.1"/>
</dbReference>
<feature type="compositionally biased region" description="Polar residues" evidence="5">
    <location>
        <begin position="70"/>
        <end position="81"/>
    </location>
</feature>
<dbReference type="InterPro" id="IPR027417">
    <property type="entry name" value="P-loop_NTPase"/>
</dbReference>
<comment type="similarity">
    <text evidence="4">Belongs to the AAA ATPase family.</text>
</comment>
<feature type="domain" description="AAA+ ATPase" evidence="6">
    <location>
        <begin position="195"/>
        <end position="333"/>
    </location>
</feature>
<dbReference type="Proteomes" id="UP000515934">
    <property type="component" value="Chromosome"/>
</dbReference>